<dbReference type="GO" id="GO:0004714">
    <property type="term" value="F:transmembrane receptor protein tyrosine kinase activity"/>
    <property type="evidence" value="ECO:0007669"/>
    <property type="project" value="UniProtKB-EC"/>
</dbReference>
<keyword evidence="16" id="KW-0393">Immunoglobulin domain</keyword>
<evidence type="ECO:0000256" key="7">
    <source>
        <dbReference type="ARBA" id="ARBA00022729"/>
    </source>
</evidence>
<evidence type="ECO:0000256" key="4">
    <source>
        <dbReference type="ARBA" id="ARBA00022553"/>
    </source>
</evidence>
<dbReference type="InterPro" id="IPR007110">
    <property type="entry name" value="Ig-like_dom"/>
</dbReference>
<dbReference type="InterPro" id="IPR011009">
    <property type="entry name" value="Kinase-like_dom_sf"/>
</dbReference>
<dbReference type="Gene3D" id="2.60.40.10">
    <property type="entry name" value="Immunoglobulins"/>
    <property type="match status" value="5"/>
</dbReference>
<dbReference type="Pfam" id="PF13927">
    <property type="entry name" value="Ig_3"/>
    <property type="match status" value="3"/>
</dbReference>
<evidence type="ECO:0000256" key="17">
    <source>
        <dbReference type="PROSITE-ProRule" id="PRU10141"/>
    </source>
</evidence>
<keyword evidence="5" id="KW-0808">Transferase</keyword>
<gene>
    <name evidence="22" type="ORF">WA026_001810</name>
</gene>
<feature type="domain" description="Ig-like" evidence="21">
    <location>
        <begin position="308"/>
        <end position="399"/>
    </location>
</feature>
<comment type="subcellular location">
    <subcellularLocation>
        <location evidence="1">Cell membrane</location>
        <topology evidence="1">Single-pass type I membrane protein</topology>
    </subcellularLocation>
</comment>
<dbReference type="SMART" id="SM00219">
    <property type="entry name" value="TyrKc"/>
    <property type="match status" value="1"/>
</dbReference>
<dbReference type="GO" id="GO:0007169">
    <property type="term" value="P:cell surface receptor protein tyrosine kinase signaling pathway"/>
    <property type="evidence" value="ECO:0007669"/>
    <property type="project" value="InterPro"/>
</dbReference>
<keyword evidence="8 17" id="KW-0547">Nucleotide-binding</keyword>
<dbReference type="GO" id="GO:0007156">
    <property type="term" value="P:homophilic cell adhesion via plasma membrane adhesion molecules"/>
    <property type="evidence" value="ECO:0007669"/>
    <property type="project" value="TreeGrafter"/>
</dbReference>
<keyword evidence="6 19" id="KW-0812">Transmembrane</keyword>
<keyword evidence="3" id="KW-1003">Cell membrane</keyword>
<dbReference type="PROSITE" id="PS00240">
    <property type="entry name" value="RECEPTOR_TYR_KIN_III"/>
    <property type="match status" value="1"/>
</dbReference>
<evidence type="ECO:0000256" key="1">
    <source>
        <dbReference type="ARBA" id="ARBA00004251"/>
    </source>
</evidence>
<evidence type="ECO:0000256" key="13">
    <source>
        <dbReference type="ARBA" id="ARBA00023137"/>
    </source>
</evidence>
<dbReference type="FunFam" id="3.30.200.20:FF:000384">
    <property type="entry name" value="Receptor protein-tyrosine kinase"/>
    <property type="match status" value="1"/>
</dbReference>
<dbReference type="SMART" id="SM00409">
    <property type="entry name" value="IG"/>
    <property type="match status" value="5"/>
</dbReference>
<evidence type="ECO:0000256" key="19">
    <source>
        <dbReference type="SAM" id="Phobius"/>
    </source>
</evidence>
<evidence type="ECO:0000259" key="21">
    <source>
        <dbReference type="PROSITE" id="PS50835"/>
    </source>
</evidence>
<feature type="domain" description="Ig-like" evidence="21">
    <location>
        <begin position="119"/>
        <end position="200"/>
    </location>
</feature>
<dbReference type="CDD" id="cd00096">
    <property type="entry name" value="Ig"/>
    <property type="match status" value="3"/>
</dbReference>
<keyword evidence="11 19" id="KW-1133">Transmembrane helix</keyword>
<dbReference type="InterPro" id="IPR013098">
    <property type="entry name" value="Ig_I-set"/>
</dbReference>
<feature type="domain" description="Ig-like" evidence="21">
    <location>
        <begin position="623"/>
        <end position="711"/>
    </location>
</feature>
<keyword evidence="14" id="KW-1015">Disulfide bond</keyword>
<evidence type="ECO:0000256" key="3">
    <source>
        <dbReference type="ARBA" id="ARBA00022475"/>
    </source>
</evidence>
<feature type="region of interest" description="Disordered" evidence="18">
    <location>
        <begin position="940"/>
        <end position="960"/>
    </location>
</feature>
<reference evidence="22 23" key="1">
    <citation type="submission" date="2023-03" db="EMBL/GenBank/DDBJ databases">
        <title>Genome insight into feeding habits of ladybird beetles.</title>
        <authorList>
            <person name="Li H.-S."/>
            <person name="Huang Y.-H."/>
            <person name="Pang H."/>
        </authorList>
    </citation>
    <scope>NUCLEOTIDE SEQUENCE [LARGE SCALE GENOMIC DNA]</scope>
    <source>
        <strain evidence="22">SYSU_2023b</strain>
        <tissue evidence="22">Whole body</tissue>
    </source>
</reference>
<dbReference type="InterPro" id="IPR017441">
    <property type="entry name" value="Protein_kinase_ATP_BS"/>
</dbReference>
<keyword evidence="15" id="KW-0325">Glycoprotein</keyword>
<dbReference type="InterPro" id="IPR036179">
    <property type="entry name" value="Ig-like_dom_sf"/>
</dbReference>
<dbReference type="InterPro" id="IPR050958">
    <property type="entry name" value="Cell_Adh-Cytoskel_Orgn"/>
</dbReference>
<dbReference type="PANTHER" id="PTHR45080:SF8">
    <property type="entry name" value="IG-LIKE DOMAIN-CONTAINING PROTEIN"/>
    <property type="match status" value="1"/>
</dbReference>
<evidence type="ECO:0000256" key="18">
    <source>
        <dbReference type="SAM" id="MobiDB-lite"/>
    </source>
</evidence>
<dbReference type="SUPFAM" id="SSF56112">
    <property type="entry name" value="Protein kinase-like (PK-like)"/>
    <property type="match status" value="1"/>
</dbReference>
<dbReference type="InterPro" id="IPR003598">
    <property type="entry name" value="Ig_sub2"/>
</dbReference>
<keyword evidence="9" id="KW-0418">Kinase</keyword>
<protein>
    <recommendedName>
        <fullName evidence="2">receptor protein-tyrosine kinase</fullName>
        <ecNumber evidence="2">2.7.10.1</ecNumber>
    </recommendedName>
</protein>
<feature type="domain" description="Ig-like" evidence="21">
    <location>
        <begin position="209"/>
        <end position="297"/>
    </location>
</feature>
<evidence type="ECO:0000256" key="15">
    <source>
        <dbReference type="ARBA" id="ARBA00023180"/>
    </source>
</evidence>
<feature type="transmembrane region" description="Helical" evidence="19">
    <location>
        <begin position="723"/>
        <end position="744"/>
    </location>
</feature>
<dbReference type="PROSITE" id="PS50011">
    <property type="entry name" value="PROTEIN_KINASE_DOM"/>
    <property type="match status" value="1"/>
</dbReference>
<dbReference type="SMART" id="SM00408">
    <property type="entry name" value="IGc2"/>
    <property type="match status" value="5"/>
</dbReference>
<keyword evidence="12 19" id="KW-0472">Membrane</keyword>
<dbReference type="InterPro" id="IPR001245">
    <property type="entry name" value="Ser-Thr/Tyr_kinase_cat_dom"/>
</dbReference>
<dbReference type="EMBL" id="JARQZJ010000091">
    <property type="protein sequence ID" value="KAK9883638.1"/>
    <property type="molecule type" value="Genomic_DNA"/>
</dbReference>
<feature type="binding site" evidence="17">
    <location>
        <position position="829"/>
    </location>
    <ligand>
        <name>ATP</name>
        <dbReference type="ChEBI" id="CHEBI:30616"/>
    </ligand>
</feature>
<proteinExistence type="predicted"/>
<name>A0AAW1USY0_9CUCU</name>
<evidence type="ECO:0000313" key="23">
    <source>
        <dbReference type="Proteomes" id="UP001431783"/>
    </source>
</evidence>
<dbReference type="InterPro" id="IPR000719">
    <property type="entry name" value="Prot_kinase_dom"/>
</dbReference>
<dbReference type="InterPro" id="IPR020635">
    <property type="entry name" value="Tyr_kinase_cat_dom"/>
</dbReference>
<organism evidence="22 23">
    <name type="scientific">Henosepilachna vigintioctopunctata</name>
    <dbReference type="NCBI Taxonomy" id="420089"/>
    <lineage>
        <taxon>Eukaryota</taxon>
        <taxon>Metazoa</taxon>
        <taxon>Ecdysozoa</taxon>
        <taxon>Arthropoda</taxon>
        <taxon>Hexapoda</taxon>
        <taxon>Insecta</taxon>
        <taxon>Pterygota</taxon>
        <taxon>Neoptera</taxon>
        <taxon>Endopterygota</taxon>
        <taxon>Coleoptera</taxon>
        <taxon>Polyphaga</taxon>
        <taxon>Cucujiformia</taxon>
        <taxon>Coccinelloidea</taxon>
        <taxon>Coccinellidae</taxon>
        <taxon>Epilachninae</taxon>
        <taxon>Epilachnini</taxon>
        <taxon>Henosepilachna</taxon>
    </lineage>
</organism>
<comment type="caution">
    <text evidence="22">The sequence shown here is derived from an EMBL/GenBank/DDBJ whole genome shotgun (WGS) entry which is preliminary data.</text>
</comment>
<evidence type="ECO:0000313" key="22">
    <source>
        <dbReference type="EMBL" id="KAK9883638.1"/>
    </source>
</evidence>
<dbReference type="Gene3D" id="3.30.200.20">
    <property type="entry name" value="Phosphorylase Kinase, domain 1"/>
    <property type="match status" value="1"/>
</dbReference>
<evidence type="ECO:0000256" key="12">
    <source>
        <dbReference type="ARBA" id="ARBA00023136"/>
    </source>
</evidence>
<dbReference type="GO" id="GO:0005524">
    <property type="term" value="F:ATP binding"/>
    <property type="evidence" value="ECO:0007669"/>
    <property type="project" value="UniProtKB-UniRule"/>
</dbReference>
<keyword evidence="23" id="KW-1185">Reference proteome</keyword>
<dbReference type="AlphaFoldDB" id="A0AAW1USY0"/>
<evidence type="ECO:0000256" key="10">
    <source>
        <dbReference type="ARBA" id="ARBA00022840"/>
    </source>
</evidence>
<evidence type="ECO:0000256" key="9">
    <source>
        <dbReference type="ARBA" id="ARBA00022777"/>
    </source>
</evidence>
<dbReference type="PROSITE" id="PS00107">
    <property type="entry name" value="PROTEIN_KINASE_ATP"/>
    <property type="match status" value="1"/>
</dbReference>
<evidence type="ECO:0000256" key="14">
    <source>
        <dbReference type="ARBA" id="ARBA00023157"/>
    </source>
</evidence>
<dbReference type="InterPro" id="IPR001824">
    <property type="entry name" value="Tyr_kinase_rcpt_3_CS"/>
</dbReference>
<feature type="domain" description="Ig-like" evidence="21">
    <location>
        <begin position="535"/>
        <end position="616"/>
    </location>
</feature>
<feature type="domain" description="Protein kinase" evidence="20">
    <location>
        <begin position="795"/>
        <end position="960"/>
    </location>
</feature>
<evidence type="ECO:0000256" key="8">
    <source>
        <dbReference type="ARBA" id="ARBA00022741"/>
    </source>
</evidence>
<accession>A0AAW1USY0</accession>
<keyword evidence="13" id="KW-0829">Tyrosine-protein kinase</keyword>
<evidence type="ECO:0000256" key="16">
    <source>
        <dbReference type="ARBA" id="ARBA00023319"/>
    </source>
</evidence>
<dbReference type="Pfam" id="PF07714">
    <property type="entry name" value="PK_Tyr_Ser-Thr"/>
    <property type="match status" value="1"/>
</dbReference>
<dbReference type="InterPro" id="IPR003599">
    <property type="entry name" value="Ig_sub"/>
</dbReference>
<evidence type="ECO:0000256" key="6">
    <source>
        <dbReference type="ARBA" id="ARBA00022692"/>
    </source>
</evidence>
<evidence type="ECO:0000259" key="20">
    <source>
        <dbReference type="PROSITE" id="PS50011"/>
    </source>
</evidence>
<dbReference type="Pfam" id="PF07679">
    <property type="entry name" value="I-set"/>
    <property type="match status" value="2"/>
</dbReference>
<evidence type="ECO:0000256" key="11">
    <source>
        <dbReference type="ARBA" id="ARBA00022989"/>
    </source>
</evidence>
<dbReference type="EC" id="2.7.10.1" evidence="2"/>
<evidence type="ECO:0000256" key="2">
    <source>
        <dbReference type="ARBA" id="ARBA00011902"/>
    </source>
</evidence>
<keyword evidence="7" id="KW-0732">Signal</keyword>
<dbReference type="GO" id="GO:0005886">
    <property type="term" value="C:plasma membrane"/>
    <property type="evidence" value="ECO:0007669"/>
    <property type="project" value="UniProtKB-SubCell"/>
</dbReference>
<dbReference type="InterPro" id="IPR013783">
    <property type="entry name" value="Ig-like_fold"/>
</dbReference>
<dbReference type="PROSITE" id="PS50835">
    <property type="entry name" value="IG_LIKE"/>
    <property type="match status" value="5"/>
</dbReference>
<sequence>MVNENITVKCIVTSYLDTVMDLMYKPCFDDSCQYELFLLDVDYAFNLDNVIMSWTTSFEKSGLIKCEAREKVKYSTEYRTFQQEVGIFLSDVNGGFAVELRGGIETRVDHLILIVPVEDSIEMKCSAYIQDFTQYIKWKRDSKEIFSNKKYKITTSSTDFSNSSILNISNVNMNDRGFYTCELYKTTGDTEELIRTQSIDVVMSSYISPILIESNLNSTIEINGGSPLELTCIFKGEPKPFTTWYKDNVILTSSDTRNISEDGQRVTFTSTKREDEGMYKCEAKNNWGIRNKKTRLSFKSENRSISEPIIEELSAIHRHIVGDTITLKCSVESHFPVDFSWVVPNYNRVQLSEISGKDQKYLGFFHNTLTVKNTSLDDSGRYICIMSDDSLYRKKNSIDIKIYEKPTIELKLEEEFQMIDEDITVKCIVTSYSETSMDLMYKPCFDDSCHYERLDGIQFVLYLDKMIMSVTSSFGKSGLIKCVVTRNTLNATENEYFQEEVGVFLSDVNGGFAVDFLGDIETRIDPHILIVTDENSIEMKCSAYIQDFTQYIKWKCNSKEIISNKKYQITTSSTDFSNSSILNISNINKNDKGFYTCELYKISGDTEQLIRTQSVAVVMSSAPVLIESNLKPTIEINDGSYLELTCVFKGEPKPIITWYKDNDVLTSSDTRSISKDGQIVTFTSTIRDDEGLYKCEAKNSCGIGNKETRLSFKSNTGFKLDGIIIGVLALLVIIASVTTLTYHLNKKKLEKILEESGLTNFEEGQLNNLNPKLGIGDQVEFLPYDRSFEFPFNKLKLGKILGSGAFGVVVMGEARGILSHEKVTLVAVKMVERNAQQLHIKALVAELKILIYLGKHLNVVNLLGACTKNIAKRELLVIEEYCRYGNLQTYLYRRRSNFINQMNPSTGSIDFEYAECISSSNDSTGFNQSKCAPSDDACITGKSTSKVTSQMNTSDEEGKT</sequence>
<keyword evidence="10 17" id="KW-0067">ATP-binding</keyword>
<dbReference type="SUPFAM" id="SSF48726">
    <property type="entry name" value="Immunoglobulin"/>
    <property type="match status" value="5"/>
</dbReference>
<evidence type="ECO:0000256" key="5">
    <source>
        <dbReference type="ARBA" id="ARBA00022679"/>
    </source>
</evidence>
<keyword evidence="4" id="KW-0597">Phosphoprotein</keyword>
<dbReference type="Proteomes" id="UP001431783">
    <property type="component" value="Unassembled WGS sequence"/>
</dbReference>
<feature type="compositionally biased region" description="Polar residues" evidence="18">
    <location>
        <begin position="941"/>
        <end position="953"/>
    </location>
</feature>
<dbReference type="PANTHER" id="PTHR45080">
    <property type="entry name" value="CONTACTIN 5"/>
    <property type="match status" value="1"/>
</dbReference>